<evidence type="ECO:0000259" key="4">
    <source>
        <dbReference type="Pfam" id="PF08241"/>
    </source>
</evidence>
<keyword evidence="6" id="KW-1185">Reference proteome</keyword>
<dbReference type="PANTHER" id="PTHR44942">
    <property type="entry name" value="METHYLTRANSF_11 DOMAIN-CONTAINING PROTEIN"/>
    <property type="match status" value="1"/>
</dbReference>
<dbReference type="SUPFAM" id="SSF53335">
    <property type="entry name" value="S-adenosyl-L-methionine-dependent methyltransferases"/>
    <property type="match status" value="1"/>
</dbReference>
<dbReference type="InterPro" id="IPR029063">
    <property type="entry name" value="SAM-dependent_MTases_sf"/>
</dbReference>
<comment type="similarity">
    <text evidence="1">Belongs to the methyltransferase superfamily.</text>
</comment>
<dbReference type="EMBL" id="PTJA01000001">
    <property type="protein sequence ID" value="PPK83166.1"/>
    <property type="molecule type" value="Genomic_DNA"/>
</dbReference>
<dbReference type="GO" id="GO:0008757">
    <property type="term" value="F:S-adenosylmethionine-dependent methyltransferase activity"/>
    <property type="evidence" value="ECO:0007669"/>
    <property type="project" value="InterPro"/>
</dbReference>
<dbReference type="Gene3D" id="3.40.50.150">
    <property type="entry name" value="Vaccinia Virus protein VP39"/>
    <property type="match status" value="1"/>
</dbReference>
<dbReference type="GO" id="GO:0032259">
    <property type="term" value="P:methylation"/>
    <property type="evidence" value="ECO:0007669"/>
    <property type="project" value="UniProtKB-KW"/>
</dbReference>
<dbReference type="RefSeq" id="WP_104433710.1">
    <property type="nucleotide sequence ID" value="NZ_PTJA01000001.1"/>
</dbReference>
<dbReference type="InterPro" id="IPR013216">
    <property type="entry name" value="Methyltransf_11"/>
</dbReference>
<reference evidence="5 6" key="1">
    <citation type="submission" date="2018-02" db="EMBL/GenBank/DDBJ databases">
        <title>Genomic Encyclopedia of Archaeal and Bacterial Type Strains, Phase II (KMG-II): from individual species to whole genera.</title>
        <authorList>
            <person name="Goeker M."/>
        </authorList>
    </citation>
    <scope>NUCLEOTIDE SEQUENCE [LARGE SCALE GENOMIC DNA]</scope>
    <source>
        <strain evidence="5 6">DSM 3808</strain>
    </source>
</reference>
<dbReference type="CDD" id="cd02440">
    <property type="entry name" value="AdoMet_MTases"/>
    <property type="match status" value="1"/>
</dbReference>
<comment type="caution">
    <text evidence="5">The sequence shown here is derived from an EMBL/GenBank/DDBJ whole genome shotgun (WGS) entry which is preliminary data.</text>
</comment>
<gene>
    <name evidence="5" type="ORF">BXY41_101229</name>
</gene>
<evidence type="ECO:0000256" key="2">
    <source>
        <dbReference type="ARBA" id="ARBA00022603"/>
    </source>
</evidence>
<sequence length="258" mass="30287">MDFRKTFDTIPEQFDKWRPRYCEELYSEIITRTDLGTHKSALEIGPGTGQATEPFLKTGCDYLAIELGENFAEYMQNKFGTYDNFHIVNDDFETHNFGDRKFDLIYSAATIQWIPENIGFPKIFDLLKPGGILAMFMTYSDYKSGNEALYEQMEEVYRKHFYVETKYTCRLDYEHALNYGFTDLNYQEWNKERFLSADEYVEYLAGTQVEHITLKEPYKTRFYEGIREAVRNAGNQIKIIDTIALYLTKKPDSDAVSL</sequence>
<dbReference type="PANTHER" id="PTHR44942:SF4">
    <property type="entry name" value="METHYLTRANSFERASE TYPE 11 DOMAIN-CONTAINING PROTEIN"/>
    <property type="match status" value="1"/>
</dbReference>
<proteinExistence type="inferred from homology"/>
<dbReference type="Proteomes" id="UP000237749">
    <property type="component" value="Unassembled WGS sequence"/>
</dbReference>
<evidence type="ECO:0000313" key="6">
    <source>
        <dbReference type="Proteomes" id="UP000237749"/>
    </source>
</evidence>
<dbReference type="AlphaFoldDB" id="A0A2S6HYC1"/>
<evidence type="ECO:0000256" key="3">
    <source>
        <dbReference type="ARBA" id="ARBA00022679"/>
    </source>
</evidence>
<evidence type="ECO:0000313" key="5">
    <source>
        <dbReference type="EMBL" id="PPK83166.1"/>
    </source>
</evidence>
<feature type="domain" description="Methyltransferase type 11" evidence="4">
    <location>
        <begin position="42"/>
        <end position="134"/>
    </location>
</feature>
<dbReference type="OrthoDB" id="9760689at2"/>
<dbReference type="Pfam" id="PF08241">
    <property type="entry name" value="Methyltransf_11"/>
    <property type="match status" value="1"/>
</dbReference>
<protein>
    <submittedName>
        <fullName evidence="5">Methyltransferase family protein</fullName>
    </submittedName>
</protein>
<name>A0A2S6HYC1_9FIRM</name>
<keyword evidence="2 5" id="KW-0489">Methyltransferase</keyword>
<organism evidence="5 6">
    <name type="scientific">Lacrimispora xylanisolvens</name>
    <dbReference type="NCBI Taxonomy" id="384636"/>
    <lineage>
        <taxon>Bacteria</taxon>
        <taxon>Bacillati</taxon>
        <taxon>Bacillota</taxon>
        <taxon>Clostridia</taxon>
        <taxon>Lachnospirales</taxon>
        <taxon>Lachnospiraceae</taxon>
        <taxon>Lacrimispora</taxon>
    </lineage>
</organism>
<keyword evidence="3 5" id="KW-0808">Transferase</keyword>
<dbReference type="InterPro" id="IPR051052">
    <property type="entry name" value="Diverse_substrate_MTase"/>
</dbReference>
<accession>A0A2S6HYC1</accession>
<evidence type="ECO:0000256" key="1">
    <source>
        <dbReference type="ARBA" id="ARBA00008361"/>
    </source>
</evidence>